<dbReference type="NCBIfam" id="TIGR00089">
    <property type="entry name" value="MiaB/RimO family radical SAM methylthiotransferase"/>
    <property type="match status" value="1"/>
</dbReference>
<dbReference type="SMART" id="SM00729">
    <property type="entry name" value="Elp3"/>
    <property type="match status" value="1"/>
</dbReference>
<dbReference type="SUPFAM" id="SSF102114">
    <property type="entry name" value="Radical SAM enzymes"/>
    <property type="match status" value="1"/>
</dbReference>
<dbReference type="FunFam" id="3.80.30.20:FF:000001">
    <property type="entry name" value="tRNA-2-methylthio-N(6)-dimethylallyladenosine synthase 2"/>
    <property type="match status" value="1"/>
</dbReference>
<dbReference type="Gene3D" id="3.40.50.12160">
    <property type="entry name" value="Methylthiotransferase, N-terminal domain"/>
    <property type="match status" value="1"/>
</dbReference>
<keyword evidence="4 8" id="KW-0949">S-adenosyl-L-methionine</keyword>
<dbReference type="GO" id="GO:0035600">
    <property type="term" value="P:tRNA methylthiolation"/>
    <property type="evidence" value="ECO:0007669"/>
    <property type="project" value="UniProtKB-ARBA"/>
</dbReference>
<feature type="binding site" evidence="8">
    <location>
        <position position="139"/>
    </location>
    <ligand>
        <name>[4Fe-4S] cluster</name>
        <dbReference type="ChEBI" id="CHEBI:49883"/>
        <label>2</label>
        <note>4Fe-4S-S-AdoMet</note>
    </ligand>
</feature>
<dbReference type="Proteomes" id="UP000323521">
    <property type="component" value="Chromosome"/>
</dbReference>
<evidence type="ECO:0000256" key="4">
    <source>
        <dbReference type="ARBA" id="ARBA00022691"/>
    </source>
</evidence>
<dbReference type="GO" id="GO:0140101">
    <property type="term" value="F:catalytic activity, acting on a tRNA"/>
    <property type="evidence" value="ECO:0007669"/>
    <property type="project" value="UniProtKB-ARBA"/>
</dbReference>
<feature type="domain" description="MTTase N-terminal" evidence="10">
    <location>
        <begin position="1"/>
        <end position="98"/>
    </location>
</feature>
<dbReference type="InterPro" id="IPR013848">
    <property type="entry name" value="Methylthiotransferase_N"/>
</dbReference>
<evidence type="ECO:0000313" key="13">
    <source>
        <dbReference type="Proteomes" id="UP000323521"/>
    </source>
</evidence>
<keyword evidence="2 8" id="KW-0963">Cytoplasm</keyword>
<dbReference type="PANTHER" id="PTHR43837">
    <property type="entry name" value="RIBOSOMAL PROTEIN S12 METHYLTHIOTRANSFERASE RIMO"/>
    <property type="match status" value="1"/>
</dbReference>
<dbReference type="InterPro" id="IPR006638">
    <property type="entry name" value="Elp3/MiaA/NifB-like_rSAM"/>
</dbReference>
<dbReference type="PROSITE" id="PS50926">
    <property type="entry name" value="TRAM"/>
    <property type="match status" value="1"/>
</dbReference>
<dbReference type="InterPro" id="IPR005840">
    <property type="entry name" value="Ribosomal_uS12_MeSTrfase_RimO"/>
</dbReference>
<dbReference type="SFLD" id="SFLDG01082">
    <property type="entry name" value="B12-binding_domain_containing"/>
    <property type="match status" value="1"/>
</dbReference>
<dbReference type="HAMAP" id="MF_01865">
    <property type="entry name" value="MTTase_RimO"/>
    <property type="match status" value="1"/>
</dbReference>
<feature type="domain" description="Radical SAM core" evidence="11">
    <location>
        <begin position="118"/>
        <end position="347"/>
    </location>
</feature>
<evidence type="ECO:0000256" key="3">
    <source>
        <dbReference type="ARBA" id="ARBA00022679"/>
    </source>
</evidence>
<comment type="function">
    <text evidence="8">Catalyzes the methylthiolation of an aspartic acid residue of ribosomal protein uS12.</text>
</comment>
<dbReference type="Pfam" id="PF18693">
    <property type="entry name" value="TRAM_2"/>
    <property type="match status" value="1"/>
</dbReference>
<keyword evidence="12" id="KW-0689">Ribosomal protein</keyword>
<dbReference type="NCBIfam" id="TIGR01125">
    <property type="entry name" value="30S ribosomal protein S12 methylthiotransferase RimO"/>
    <property type="match status" value="1"/>
</dbReference>
<dbReference type="CDD" id="cd01335">
    <property type="entry name" value="Radical_SAM"/>
    <property type="match status" value="1"/>
</dbReference>
<dbReference type="InterPro" id="IPR007197">
    <property type="entry name" value="rSAM"/>
</dbReference>
<comment type="catalytic activity">
    <reaction evidence="8">
        <text>L-aspartate(89)-[ribosomal protein uS12]-hydrogen + (sulfur carrier)-SH + AH2 + 2 S-adenosyl-L-methionine = 3-methylsulfanyl-L-aspartate(89)-[ribosomal protein uS12]-hydrogen + (sulfur carrier)-H + 5'-deoxyadenosine + L-methionine + A + S-adenosyl-L-homocysteine + 2 H(+)</text>
        <dbReference type="Rhea" id="RHEA:37087"/>
        <dbReference type="Rhea" id="RHEA-COMP:10460"/>
        <dbReference type="Rhea" id="RHEA-COMP:10461"/>
        <dbReference type="Rhea" id="RHEA-COMP:14737"/>
        <dbReference type="Rhea" id="RHEA-COMP:14739"/>
        <dbReference type="ChEBI" id="CHEBI:13193"/>
        <dbReference type="ChEBI" id="CHEBI:15378"/>
        <dbReference type="ChEBI" id="CHEBI:17319"/>
        <dbReference type="ChEBI" id="CHEBI:17499"/>
        <dbReference type="ChEBI" id="CHEBI:29917"/>
        <dbReference type="ChEBI" id="CHEBI:29961"/>
        <dbReference type="ChEBI" id="CHEBI:57844"/>
        <dbReference type="ChEBI" id="CHEBI:57856"/>
        <dbReference type="ChEBI" id="CHEBI:59789"/>
        <dbReference type="ChEBI" id="CHEBI:64428"/>
        <dbReference type="ChEBI" id="CHEBI:73599"/>
        <dbReference type="EC" id="2.8.4.4"/>
    </reaction>
</comment>
<keyword evidence="13" id="KW-1185">Reference proteome</keyword>
<dbReference type="GO" id="GO:0005829">
    <property type="term" value="C:cytosol"/>
    <property type="evidence" value="ECO:0007669"/>
    <property type="project" value="TreeGrafter"/>
</dbReference>
<dbReference type="GO" id="GO:0051539">
    <property type="term" value="F:4 iron, 4 sulfur cluster binding"/>
    <property type="evidence" value="ECO:0007669"/>
    <property type="project" value="UniProtKB-UniRule"/>
</dbReference>
<evidence type="ECO:0000256" key="1">
    <source>
        <dbReference type="ARBA" id="ARBA00022485"/>
    </source>
</evidence>
<dbReference type="PANTHER" id="PTHR43837:SF1">
    <property type="entry name" value="RIBOSOMAL PROTEIN US12 METHYLTHIOTRANSFERASE RIMO"/>
    <property type="match status" value="1"/>
</dbReference>
<proteinExistence type="inferred from homology"/>
<dbReference type="InterPro" id="IPR058240">
    <property type="entry name" value="rSAM_sf"/>
</dbReference>
<dbReference type="InterPro" id="IPR002792">
    <property type="entry name" value="TRAM_dom"/>
</dbReference>
<evidence type="ECO:0000256" key="7">
    <source>
        <dbReference type="ARBA" id="ARBA00023014"/>
    </source>
</evidence>
<comment type="caution">
    <text evidence="8">Lacks conserved residue(s) required for the propagation of feature annotation.</text>
</comment>
<evidence type="ECO:0000256" key="5">
    <source>
        <dbReference type="ARBA" id="ARBA00022723"/>
    </source>
</evidence>
<accession>A0A3G1L146</accession>
<evidence type="ECO:0000259" key="11">
    <source>
        <dbReference type="PROSITE" id="PS51918"/>
    </source>
</evidence>
<protein>
    <recommendedName>
        <fullName evidence="8">Ribosomal protein uS12 methylthiotransferase RimO</fullName>
        <shortName evidence="8">uS12 MTTase</shortName>
        <shortName evidence="8">uS12 methylthiotransferase</shortName>
        <ecNumber evidence="8">2.8.4.4</ecNumber>
    </recommendedName>
    <alternativeName>
        <fullName evidence="8">Ribosomal protein uS12 (aspartate-C(3))-methylthiotransferase</fullName>
    </alternativeName>
    <alternativeName>
        <fullName evidence="8">Ribosome maturation factor RimO</fullName>
    </alternativeName>
</protein>
<organism evidence="12 13">
    <name type="scientific">Formimonas warabiya</name>
    <dbReference type="NCBI Taxonomy" id="1761012"/>
    <lineage>
        <taxon>Bacteria</taxon>
        <taxon>Bacillati</taxon>
        <taxon>Bacillota</taxon>
        <taxon>Clostridia</taxon>
        <taxon>Eubacteriales</taxon>
        <taxon>Peptococcaceae</taxon>
        <taxon>Candidatus Formimonas</taxon>
    </lineage>
</organism>
<dbReference type="InterPro" id="IPR005839">
    <property type="entry name" value="Methylthiotransferase"/>
</dbReference>
<dbReference type="GO" id="GO:0035599">
    <property type="term" value="F:aspartic acid methylthiotransferase activity"/>
    <property type="evidence" value="ECO:0007669"/>
    <property type="project" value="TreeGrafter"/>
</dbReference>
<reference evidence="12 13" key="1">
    <citation type="submission" date="2016-10" db="EMBL/GenBank/DDBJ databases">
        <title>Complete Genome Sequence of Peptococcaceae strain DCMF.</title>
        <authorList>
            <person name="Edwards R.J."/>
            <person name="Holland S.I."/>
            <person name="Deshpande N.P."/>
            <person name="Wong Y.K."/>
            <person name="Ertan H."/>
            <person name="Manefield M."/>
            <person name="Russell T.L."/>
            <person name="Lee M.J."/>
        </authorList>
    </citation>
    <scope>NUCLEOTIDE SEQUENCE [LARGE SCALE GENOMIC DNA]</scope>
    <source>
        <strain evidence="12 13">DCMF</strain>
    </source>
</reference>
<dbReference type="SFLD" id="SFLDS00029">
    <property type="entry name" value="Radical_SAM"/>
    <property type="match status" value="1"/>
</dbReference>
<dbReference type="AlphaFoldDB" id="A0A3G1L146"/>
<keyword evidence="6 8" id="KW-0408">Iron</keyword>
<evidence type="ECO:0000256" key="8">
    <source>
        <dbReference type="HAMAP-Rule" id="MF_01865"/>
    </source>
</evidence>
<name>A0A3G1L146_FORW1</name>
<comment type="cofactor">
    <cofactor evidence="8">
        <name>[4Fe-4S] cluster</name>
        <dbReference type="ChEBI" id="CHEBI:49883"/>
    </cofactor>
    <text evidence="8">Binds 2 [4Fe-4S] clusters. One cluster is coordinated with 3 cysteines and an exchangeable S-adenosyl-L-methionine.</text>
</comment>
<dbReference type="InterPro" id="IPR023404">
    <property type="entry name" value="rSAM_horseshoe"/>
</dbReference>
<dbReference type="GO" id="GO:0103039">
    <property type="term" value="F:protein methylthiotransferase activity"/>
    <property type="evidence" value="ECO:0007669"/>
    <property type="project" value="UniProtKB-EC"/>
</dbReference>
<comment type="subcellular location">
    <subcellularLocation>
        <location evidence="8">Cytoplasm</location>
    </subcellularLocation>
</comment>
<dbReference type="PROSITE" id="PS51449">
    <property type="entry name" value="MTTASE_N"/>
    <property type="match status" value="1"/>
</dbReference>
<feature type="domain" description="TRAM" evidence="9">
    <location>
        <begin position="350"/>
        <end position="418"/>
    </location>
</feature>
<evidence type="ECO:0000313" key="12">
    <source>
        <dbReference type="EMBL" id="ATW28364.1"/>
    </source>
</evidence>
<comment type="similarity">
    <text evidence="8">Belongs to the methylthiotransferase family. RimO subfamily.</text>
</comment>
<dbReference type="EC" id="2.8.4.4" evidence="8"/>
<evidence type="ECO:0000259" key="9">
    <source>
        <dbReference type="PROSITE" id="PS50926"/>
    </source>
</evidence>
<feature type="binding site" evidence="8">
    <location>
        <position position="132"/>
    </location>
    <ligand>
        <name>[4Fe-4S] cluster</name>
        <dbReference type="ChEBI" id="CHEBI:49883"/>
        <label>2</label>
        <note>4Fe-4S-S-AdoMet</note>
    </ligand>
</feature>
<gene>
    <name evidence="8" type="primary">rimO</name>
    <name evidence="12" type="ORF">DCMF_04970</name>
</gene>
<dbReference type="GO" id="GO:0046872">
    <property type="term" value="F:metal ion binding"/>
    <property type="evidence" value="ECO:0007669"/>
    <property type="project" value="UniProtKB-KW"/>
</dbReference>
<dbReference type="EMBL" id="CP017634">
    <property type="protein sequence ID" value="ATW28364.1"/>
    <property type="molecule type" value="Genomic_DNA"/>
</dbReference>
<dbReference type="Pfam" id="PF04055">
    <property type="entry name" value="Radical_SAM"/>
    <property type="match status" value="1"/>
</dbReference>
<dbReference type="PROSITE" id="PS01278">
    <property type="entry name" value="MTTASE_RADICAL"/>
    <property type="match status" value="1"/>
</dbReference>
<evidence type="ECO:0000256" key="2">
    <source>
        <dbReference type="ARBA" id="ARBA00022490"/>
    </source>
</evidence>
<keyword evidence="5 8" id="KW-0479">Metal-binding</keyword>
<dbReference type="InterPro" id="IPR020612">
    <property type="entry name" value="Methylthiotransferase_CS"/>
</dbReference>
<feature type="binding site" evidence="8">
    <location>
        <position position="136"/>
    </location>
    <ligand>
        <name>[4Fe-4S] cluster</name>
        <dbReference type="ChEBI" id="CHEBI:49883"/>
        <label>2</label>
        <note>4Fe-4S-S-AdoMet</note>
    </ligand>
</feature>
<keyword evidence="12" id="KW-0687">Ribonucleoprotein</keyword>
<evidence type="ECO:0000256" key="6">
    <source>
        <dbReference type="ARBA" id="ARBA00023004"/>
    </source>
</evidence>
<dbReference type="Gene3D" id="2.40.50.140">
    <property type="entry name" value="Nucleic acid-binding proteins"/>
    <property type="match status" value="1"/>
</dbReference>
<dbReference type="GO" id="GO:0005840">
    <property type="term" value="C:ribosome"/>
    <property type="evidence" value="ECO:0007669"/>
    <property type="project" value="UniProtKB-KW"/>
</dbReference>
<dbReference type="InterPro" id="IPR012340">
    <property type="entry name" value="NA-bd_OB-fold"/>
</dbReference>
<keyword evidence="3 8" id="KW-0808">Transferase</keyword>
<keyword evidence="1 8" id="KW-0004">4Fe-4S</keyword>
<dbReference type="InterPro" id="IPR038135">
    <property type="entry name" value="Methylthiotransferase_N_sf"/>
</dbReference>
<evidence type="ECO:0000259" key="10">
    <source>
        <dbReference type="PROSITE" id="PS51449"/>
    </source>
</evidence>
<dbReference type="Pfam" id="PF00919">
    <property type="entry name" value="UPF0004"/>
    <property type="match status" value="1"/>
</dbReference>
<keyword evidence="7 8" id="KW-0411">Iron-sulfur</keyword>
<dbReference type="SFLD" id="SFLDG01061">
    <property type="entry name" value="methylthiotransferase"/>
    <property type="match status" value="1"/>
</dbReference>
<sequence length="419" mass="47982">MLGLLKDHGYVITNEFAHADVIIVNTCGFILPAKQESIDTILSLAEYKITGKCKMLVVTGCLVQKYRQELLEEIPEIDGVLGTSDFREIGTLLDTKLKSSSLHDLDPDRFSYENRYLTTPRHTAYVKIAEGCDNRCTFCLIPELRGGYQSRPMESIILEARKLVSLGVKEINLIAQDTTSYGEDLYGERKLPELLERLAQEKIAWIRVLYCYPVRISPELLKVMGKYPNICRYLDMPIQHSDDHILKKMGRKEHREFLEQLIKRIRNTMPDIALRTTLMVGFPGETEEQYQSLLDFVSEQKFDWLGVFTYSQEEDTPAASLPEQIPEQIKEDRYHRLMSLQSQISLEEKQKWIGKTISVLIEGKSSDNPEYFIGRSQYQAPDVDGVVFIKGDLLQIGDLVQVIITGADVYDLIGEIKEK</sequence>
<dbReference type="Gene3D" id="3.80.30.20">
    <property type="entry name" value="tm_1862 like domain"/>
    <property type="match status" value="1"/>
</dbReference>
<dbReference type="KEGG" id="fwa:DCMF_04970"/>
<dbReference type="PROSITE" id="PS51918">
    <property type="entry name" value="RADICAL_SAM"/>
    <property type="match status" value="1"/>
</dbReference>